<name>E8X5M9_GRATM</name>
<sequence length="133" mass="13743">MVETALLMPVLLLVLVGVVDFGQAYYVEIEVGSAAQSGAAYGVLNPTDTAGMQSAALLDASDVPTMTAVATYGCECSDGTGGSVSCGVSPNCLVNMVNYIDVSTSVNFKPMMVYPLVPATMVLKGHSRMRVAP</sequence>
<dbReference type="eggNOG" id="COG4961">
    <property type="taxonomic scope" value="Bacteria"/>
</dbReference>
<dbReference type="Pfam" id="PF07811">
    <property type="entry name" value="TadE"/>
    <property type="match status" value="1"/>
</dbReference>
<accession>E8X5M9</accession>
<organism evidence="3">
    <name type="scientific">Granulicella tundricola (strain ATCC BAA-1859 / DSM 23138 / MP5ACTX9)</name>
    <dbReference type="NCBI Taxonomy" id="1198114"/>
    <lineage>
        <taxon>Bacteria</taxon>
        <taxon>Pseudomonadati</taxon>
        <taxon>Acidobacteriota</taxon>
        <taxon>Terriglobia</taxon>
        <taxon>Terriglobales</taxon>
        <taxon>Acidobacteriaceae</taxon>
        <taxon>Granulicella</taxon>
    </lineage>
</organism>
<evidence type="ECO:0000313" key="3">
    <source>
        <dbReference type="Proteomes" id="UP000000343"/>
    </source>
</evidence>
<dbReference type="KEGG" id="acm:AciX9_3653"/>
<dbReference type="STRING" id="1198114.AciX9_3653"/>
<gene>
    <name evidence="2" type="ordered locus">AciX9_3653</name>
</gene>
<dbReference type="AlphaFoldDB" id="E8X5M9"/>
<feature type="domain" description="TadE-like" evidence="1">
    <location>
        <begin position="1"/>
        <end position="39"/>
    </location>
</feature>
<evidence type="ECO:0000313" key="2">
    <source>
        <dbReference type="EMBL" id="ADW70656.1"/>
    </source>
</evidence>
<dbReference type="PaxDb" id="1198114-AciX9_3653"/>
<dbReference type="Proteomes" id="UP000000343">
    <property type="component" value="Chromosome"/>
</dbReference>
<protein>
    <submittedName>
        <fullName evidence="2">TadE family protein</fullName>
    </submittedName>
</protein>
<dbReference type="InterPro" id="IPR012495">
    <property type="entry name" value="TadE-like_dom"/>
</dbReference>
<evidence type="ECO:0000259" key="1">
    <source>
        <dbReference type="Pfam" id="PF07811"/>
    </source>
</evidence>
<reference evidence="3" key="1">
    <citation type="submission" date="2011-01" db="EMBL/GenBank/DDBJ databases">
        <title>Complete sequence of chromosome of Acidobacterium sp. MP5ACTX9.</title>
        <authorList>
            <consortium name="US DOE Joint Genome Institute"/>
            <person name="Lucas S."/>
            <person name="Copeland A."/>
            <person name="Lapidus A."/>
            <person name="Cheng J.-F."/>
            <person name="Goodwin L."/>
            <person name="Pitluck S."/>
            <person name="Teshima H."/>
            <person name="Detter J.C."/>
            <person name="Han C."/>
            <person name="Tapia R."/>
            <person name="Land M."/>
            <person name="Hauser L."/>
            <person name="Kyrpides N."/>
            <person name="Ivanova N."/>
            <person name="Ovchinnikova G."/>
            <person name="Pagani I."/>
            <person name="Rawat S.R."/>
            <person name="Mannisto M."/>
            <person name="Haggblom M.M."/>
            <person name="Woyke T."/>
        </authorList>
    </citation>
    <scope>NUCLEOTIDE SEQUENCE [LARGE SCALE GENOMIC DNA]</scope>
    <source>
        <strain evidence="3">MP5ACTX9</strain>
    </source>
</reference>
<proteinExistence type="predicted"/>
<dbReference type="EMBL" id="CP002480">
    <property type="protein sequence ID" value="ADW70656.1"/>
    <property type="molecule type" value="Genomic_DNA"/>
</dbReference>
<keyword evidence="3" id="KW-1185">Reference proteome</keyword>
<dbReference type="RefSeq" id="WP_013581967.1">
    <property type="nucleotide sequence ID" value="NC_015064.1"/>
</dbReference>
<dbReference type="HOGENOM" id="CLU_1903755_0_0_0"/>